<keyword evidence="3" id="KW-0831">Ubiquinone biosynthesis</keyword>
<evidence type="ECO:0000259" key="7">
    <source>
        <dbReference type="Pfam" id="PF08511"/>
    </source>
</evidence>
<dbReference type="PANTHER" id="PTHR21427:SF19">
    <property type="entry name" value="UBIQUINONE BIOSYNTHESIS PROTEIN COQ9, MITOCHONDRIAL"/>
    <property type="match status" value="1"/>
</dbReference>
<gene>
    <name evidence="8" type="ORF">XINFAN_00606</name>
</gene>
<evidence type="ECO:0000256" key="6">
    <source>
        <dbReference type="ARBA" id="ARBA00058104"/>
    </source>
</evidence>
<evidence type="ECO:0000256" key="2">
    <source>
        <dbReference type="ARBA" id="ARBA00010766"/>
    </source>
</evidence>
<dbReference type="PANTHER" id="PTHR21427">
    <property type="entry name" value="UBIQUINONE BIOSYNTHESIS PROTEIN COQ9, MITOCHONDRIAL"/>
    <property type="match status" value="1"/>
</dbReference>
<keyword evidence="5" id="KW-0446">Lipid-binding</keyword>
<keyword evidence="4" id="KW-0809">Transit peptide</keyword>
<feature type="domain" description="COQ9 C-terminal" evidence="7">
    <location>
        <begin position="114"/>
        <end position="183"/>
    </location>
</feature>
<reference evidence="8 9" key="1">
    <citation type="submission" date="2018-11" db="EMBL/GenBank/DDBJ databases">
        <authorList>
            <person name="Criscuolo A."/>
        </authorList>
    </citation>
    <scope>NUCLEOTIDE SEQUENCE [LARGE SCALE GENOMIC DNA]</scope>
    <source>
        <strain evidence="8">ACIP111625</strain>
    </source>
</reference>
<evidence type="ECO:0000256" key="1">
    <source>
        <dbReference type="ARBA" id="ARBA00004749"/>
    </source>
</evidence>
<comment type="similarity">
    <text evidence="2">Belongs to the COQ9 family.</text>
</comment>
<dbReference type="InterPro" id="IPR013718">
    <property type="entry name" value="COQ9_C"/>
</dbReference>
<accession>A0A3P5WHW8</accession>
<evidence type="ECO:0000256" key="5">
    <source>
        <dbReference type="ARBA" id="ARBA00023121"/>
    </source>
</evidence>
<dbReference type="EMBL" id="UXAW01000034">
    <property type="protein sequence ID" value="VDC21268.1"/>
    <property type="molecule type" value="Genomic_DNA"/>
</dbReference>
<dbReference type="OrthoDB" id="7201143at2"/>
<evidence type="ECO:0000313" key="9">
    <source>
        <dbReference type="Proteomes" id="UP000277498"/>
    </source>
</evidence>
<evidence type="ECO:0000256" key="4">
    <source>
        <dbReference type="ARBA" id="ARBA00022946"/>
    </source>
</evidence>
<organism evidence="8 9">
    <name type="scientific">Pseudogemmobacter humi</name>
    <dbReference type="NCBI Taxonomy" id="2483812"/>
    <lineage>
        <taxon>Bacteria</taxon>
        <taxon>Pseudomonadati</taxon>
        <taxon>Pseudomonadota</taxon>
        <taxon>Alphaproteobacteria</taxon>
        <taxon>Rhodobacterales</taxon>
        <taxon>Paracoccaceae</taxon>
        <taxon>Pseudogemmobacter</taxon>
    </lineage>
</organism>
<sequence>MEASDVREKLVEAALPHVAFDGWSGATLRAAIADSGVEPGLAHALFPRGGVDLALAYHARGDREMIRRLAEEDLAALRFRDRIARAVMLRLEVSDREAVQRGTTLFALPQHSAAGARAIWGTADAIWTALGDTSDDVNWYTKRATLSAVYGATVLYWLGDDSSGHQAVRDFLDRRIEGVMRFEKAKAALAKNPLGKALMAGPLKVLDRIRPPRIAEDLPGQDRAGPRPD</sequence>
<dbReference type="Gene3D" id="1.10.357.10">
    <property type="entry name" value="Tetracycline Repressor, domain 2"/>
    <property type="match status" value="1"/>
</dbReference>
<dbReference type="GO" id="GO:0006744">
    <property type="term" value="P:ubiquinone biosynthetic process"/>
    <property type="evidence" value="ECO:0007669"/>
    <property type="project" value="UniProtKB-KW"/>
</dbReference>
<dbReference type="RefSeq" id="WP_124085043.1">
    <property type="nucleotide sequence ID" value="NZ_UXAW01000034.1"/>
</dbReference>
<dbReference type="Proteomes" id="UP000277498">
    <property type="component" value="Unassembled WGS sequence"/>
</dbReference>
<dbReference type="InterPro" id="IPR012762">
    <property type="entry name" value="Ubiq_biosynth_COQ9"/>
</dbReference>
<protein>
    <recommendedName>
        <fullName evidence="7">COQ9 C-terminal domain-containing protein</fullName>
    </recommendedName>
</protein>
<evidence type="ECO:0000313" key="8">
    <source>
        <dbReference type="EMBL" id="VDC21268.1"/>
    </source>
</evidence>
<keyword evidence="9" id="KW-1185">Reference proteome</keyword>
<comment type="pathway">
    <text evidence="1">Cofactor biosynthesis; ubiquinone biosynthesis.</text>
</comment>
<proteinExistence type="inferred from homology"/>
<evidence type="ECO:0000256" key="3">
    <source>
        <dbReference type="ARBA" id="ARBA00022688"/>
    </source>
</evidence>
<dbReference type="NCBIfam" id="TIGR02396">
    <property type="entry name" value="diverge_rpsU"/>
    <property type="match status" value="1"/>
</dbReference>
<comment type="function">
    <text evidence="6">Membrane-associated protein that warps the membrane surface to access and bind aromatic isoprenes with high specificity, including ubiquinone (CoQ) isoprene intermediates and presents them directly to COQ7, therefore facilitating the COQ7-mediated hydroxylase step. Participates in the biosynthesis of coenzyme Q, also named ubiquinone, an essential lipid-soluble electron transporter for aerobic cellular respiration.</text>
</comment>
<dbReference type="Pfam" id="PF08511">
    <property type="entry name" value="COQ9"/>
    <property type="match status" value="1"/>
</dbReference>
<dbReference type="GO" id="GO:0008289">
    <property type="term" value="F:lipid binding"/>
    <property type="evidence" value="ECO:0007669"/>
    <property type="project" value="UniProtKB-KW"/>
</dbReference>
<name>A0A3P5WHW8_9RHOB</name>
<dbReference type="AlphaFoldDB" id="A0A3P5WHW8"/>